<name>A0A1S8LG33_9CLOT</name>
<dbReference type="AlphaFoldDB" id="A0A1S8LG33"/>
<dbReference type="RefSeq" id="WP_077835491.1">
    <property type="nucleotide sequence ID" value="NZ_CP096983.1"/>
</dbReference>
<accession>A0A1S8LG33</accession>
<evidence type="ECO:0000313" key="2">
    <source>
        <dbReference type="Proteomes" id="UP000190951"/>
    </source>
</evidence>
<dbReference type="NCBIfam" id="TIGR02893">
    <property type="entry name" value="spore_yabQ"/>
    <property type="match status" value="1"/>
</dbReference>
<protein>
    <submittedName>
        <fullName evidence="1">Uncharacterized protein</fullName>
    </submittedName>
</protein>
<evidence type="ECO:0000313" key="1">
    <source>
        <dbReference type="EMBL" id="URZ13328.1"/>
    </source>
</evidence>
<sequence length="127" mass="15205">MILSIYEQLIFFVSNFIAGVIAAALFDLYRVLLGFEHPNKIIMFLEDILFLVLDAILVFIFLLYTNEAYINAYVYMFIIFGLCFYIKFISPLFVNVARKFTYYLLKYVRILFKFIIYVFECLFLNKK</sequence>
<dbReference type="Proteomes" id="UP000190951">
    <property type="component" value="Chromosome"/>
</dbReference>
<gene>
    <name evidence="1" type="ORF">CROST_040930</name>
</gene>
<dbReference type="KEGG" id="crw:CROST_040930"/>
<dbReference type="Pfam" id="PF09578">
    <property type="entry name" value="Spore_YabQ"/>
    <property type="match status" value="1"/>
</dbReference>
<dbReference type="EMBL" id="CP096983">
    <property type="protein sequence ID" value="URZ13328.1"/>
    <property type="molecule type" value="Genomic_DNA"/>
</dbReference>
<proteinExistence type="predicted"/>
<dbReference type="STRING" id="84029.CROST_08890"/>
<keyword evidence="2" id="KW-1185">Reference proteome</keyword>
<dbReference type="InterPro" id="IPR019074">
    <property type="entry name" value="YabQ"/>
</dbReference>
<reference evidence="1 2" key="1">
    <citation type="submission" date="2022-04" db="EMBL/GenBank/DDBJ databases">
        <title>Genome sequence of C. roseum typestrain.</title>
        <authorList>
            <person name="Poehlein A."/>
            <person name="Schoch T."/>
            <person name="Duerre P."/>
            <person name="Daniel R."/>
        </authorList>
    </citation>
    <scope>NUCLEOTIDE SEQUENCE [LARGE SCALE GENOMIC DNA]</scope>
    <source>
        <strain evidence="1 2">DSM 7320</strain>
    </source>
</reference>
<organism evidence="1 2">
    <name type="scientific">Clostridium felsineum</name>
    <dbReference type="NCBI Taxonomy" id="36839"/>
    <lineage>
        <taxon>Bacteria</taxon>
        <taxon>Bacillati</taxon>
        <taxon>Bacillota</taxon>
        <taxon>Clostridia</taxon>
        <taxon>Eubacteriales</taxon>
        <taxon>Clostridiaceae</taxon>
        <taxon>Clostridium</taxon>
    </lineage>
</organism>